<evidence type="ECO:0008006" key="5">
    <source>
        <dbReference type="Google" id="ProtNLM"/>
    </source>
</evidence>
<protein>
    <recommendedName>
        <fullName evidence="5">DUF2304 domain-containing protein</fullName>
    </recommendedName>
</protein>
<feature type="transmembrane region" description="Helical" evidence="2">
    <location>
        <begin position="29"/>
        <end position="47"/>
    </location>
</feature>
<sequence length="138" mass="14808">MLIQILLISAVLVLMVFFLRNHGTTRTAAGVKIGFVLFILFGVLAVLQPDALTSIADAVGVGRGTDLLLYGLVVAFAFAMVNTYLRFKELELRHARLARAIAVQSAEPPALDDKVQEPGAGQDENQDKDEGTNVPTAS</sequence>
<feature type="transmembrane region" description="Helical" evidence="2">
    <location>
        <begin position="67"/>
        <end position="87"/>
    </location>
</feature>
<feature type="region of interest" description="Disordered" evidence="1">
    <location>
        <begin position="105"/>
        <end position="138"/>
    </location>
</feature>
<evidence type="ECO:0000313" key="4">
    <source>
        <dbReference type="Proteomes" id="UP000095210"/>
    </source>
</evidence>
<reference evidence="4" key="1">
    <citation type="submission" date="2016-03" db="EMBL/GenBank/DDBJ databases">
        <title>Complete genome sequence of the type strain Actinoalloteichus hymeniacidonis DSM 45092.</title>
        <authorList>
            <person name="Schaffert L."/>
            <person name="Albersmeier A."/>
            <person name="Winkler A."/>
            <person name="Kalinowski J."/>
            <person name="Zotchev S."/>
            <person name="Ruckert C."/>
        </authorList>
    </citation>
    <scope>NUCLEOTIDE SEQUENCE [LARGE SCALE GENOMIC DNA]</scope>
    <source>
        <strain evidence="4">HPA177(T) (DSM 45092(T))</strain>
    </source>
</reference>
<dbReference type="InterPro" id="IPR019277">
    <property type="entry name" value="DUF2304"/>
</dbReference>
<dbReference type="Proteomes" id="UP000095210">
    <property type="component" value="Chromosome"/>
</dbReference>
<dbReference type="RefSeq" id="WP_084642340.1">
    <property type="nucleotide sequence ID" value="NZ_CP014859.1"/>
</dbReference>
<dbReference type="Pfam" id="PF10066">
    <property type="entry name" value="DUF2304"/>
    <property type="match status" value="1"/>
</dbReference>
<evidence type="ECO:0000256" key="2">
    <source>
        <dbReference type="SAM" id="Phobius"/>
    </source>
</evidence>
<feature type="transmembrane region" description="Helical" evidence="2">
    <location>
        <begin position="6"/>
        <end position="22"/>
    </location>
</feature>
<keyword evidence="4" id="KW-1185">Reference proteome</keyword>
<gene>
    <name evidence="3" type="ORF">TL08_00670</name>
</gene>
<name>A0AAC9HKG8_9PSEU</name>
<keyword evidence="2" id="KW-1133">Transmembrane helix</keyword>
<proteinExistence type="predicted"/>
<dbReference type="KEGG" id="ahm:TL08_00670"/>
<keyword evidence="2" id="KW-0472">Membrane</keyword>
<organism evidence="3 4">
    <name type="scientific">Actinoalloteichus hymeniacidonis</name>
    <dbReference type="NCBI Taxonomy" id="340345"/>
    <lineage>
        <taxon>Bacteria</taxon>
        <taxon>Bacillati</taxon>
        <taxon>Actinomycetota</taxon>
        <taxon>Actinomycetes</taxon>
        <taxon>Pseudonocardiales</taxon>
        <taxon>Pseudonocardiaceae</taxon>
        <taxon>Actinoalloteichus</taxon>
    </lineage>
</organism>
<dbReference type="EMBL" id="CP014859">
    <property type="protein sequence ID" value="AOS60982.1"/>
    <property type="molecule type" value="Genomic_DNA"/>
</dbReference>
<dbReference type="AlphaFoldDB" id="A0AAC9HKG8"/>
<evidence type="ECO:0000256" key="1">
    <source>
        <dbReference type="SAM" id="MobiDB-lite"/>
    </source>
</evidence>
<accession>A0AAC9HKG8</accession>
<keyword evidence="2" id="KW-0812">Transmembrane</keyword>
<evidence type="ECO:0000313" key="3">
    <source>
        <dbReference type="EMBL" id="AOS60982.1"/>
    </source>
</evidence>